<dbReference type="GO" id="GO:0016682">
    <property type="term" value="F:oxidoreductase activity, acting on diphenols and related substances as donors, oxygen as acceptor"/>
    <property type="evidence" value="ECO:0007669"/>
    <property type="project" value="TreeGrafter"/>
</dbReference>
<feature type="transmembrane region" description="Helical" evidence="12">
    <location>
        <begin position="103"/>
        <end position="125"/>
    </location>
</feature>
<keyword evidence="5 12" id="KW-0349">Heme</keyword>
<evidence type="ECO:0000256" key="12">
    <source>
        <dbReference type="PIRNR" id="PIRNR006446"/>
    </source>
</evidence>
<evidence type="ECO:0000256" key="10">
    <source>
        <dbReference type="ARBA" id="ARBA00023004"/>
    </source>
</evidence>
<evidence type="ECO:0000313" key="15">
    <source>
        <dbReference type="Proteomes" id="UP000429644"/>
    </source>
</evidence>
<protein>
    <submittedName>
        <fullName evidence="14">Cytochrome ubiquinol oxidase subunit I</fullName>
    </submittedName>
</protein>
<dbReference type="GO" id="GO:0070069">
    <property type="term" value="C:cytochrome complex"/>
    <property type="evidence" value="ECO:0007669"/>
    <property type="project" value="UniProtKB-UniRule"/>
</dbReference>
<comment type="subcellular location">
    <subcellularLocation>
        <location evidence="1">Cell membrane</location>
        <topology evidence="1">Multi-pass membrane protein</topology>
    </subcellularLocation>
</comment>
<evidence type="ECO:0000256" key="1">
    <source>
        <dbReference type="ARBA" id="ARBA00004651"/>
    </source>
</evidence>
<evidence type="ECO:0000256" key="5">
    <source>
        <dbReference type="ARBA" id="ARBA00022617"/>
    </source>
</evidence>
<dbReference type="Pfam" id="PF01654">
    <property type="entry name" value="Cyt_bd_oxida_I"/>
    <property type="match status" value="1"/>
</dbReference>
<dbReference type="GO" id="GO:0046872">
    <property type="term" value="F:metal ion binding"/>
    <property type="evidence" value="ECO:0007669"/>
    <property type="project" value="UniProtKB-UniRule"/>
</dbReference>
<accession>A0A7J9UVX8</accession>
<dbReference type="GO" id="GO:0019646">
    <property type="term" value="P:aerobic electron transport chain"/>
    <property type="evidence" value="ECO:0007669"/>
    <property type="project" value="InterPro"/>
</dbReference>
<dbReference type="EMBL" id="WHPD01001920">
    <property type="protein sequence ID" value="MPV88785.1"/>
    <property type="molecule type" value="Genomic_DNA"/>
</dbReference>
<dbReference type="PIRSF" id="PIRSF006446">
    <property type="entry name" value="Cyt_quinol_oxidase_1"/>
    <property type="match status" value="1"/>
</dbReference>
<keyword evidence="7 12" id="KW-0479">Metal-binding</keyword>
<evidence type="ECO:0000256" key="13">
    <source>
        <dbReference type="SAM" id="MobiDB-lite"/>
    </source>
</evidence>
<evidence type="ECO:0000256" key="8">
    <source>
        <dbReference type="ARBA" id="ARBA00022982"/>
    </source>
</evidence>
<comment type="caution">
    <text evidence="14">The sequence shown here is derived from an EMBL/GenBank/DDBJ whole genome shotgun (WGS) entry which is preliminary data.</text>
</comment>
<dbReference type="InterPro" id="IPR002585">
    <property type="entry name" value="Cyt-d_ubiquinol_oxidase_su_1"/>
</dbReference>
<feature type="transmembrane region" description="Helical" evidence="12">
    <location>
        <begin position="70"/>
        <end position="91"/>
    </location>
</feature>
<evidence type="ECO:0000256" key="6">
    <source>
        <dbReference type="ARBA" id="ARBA00022692"/>
    </source>
</evidence>
<evidence type="ECO:0000256" key="7">
    <source>
        <dbReference type="ARBA" id="ARBA00022723"/>
    </source>
</evidence>
<keyword evidence="3 12" id="KW-0813">Transport</keyword>
<feature type="transmembrane region" description="Helical" evidence="12">
    <location>
        <begin position="366"/>
        <end position="387"/>
    </location>
</feature>
<feature type="transmembrane region" description="Helical" evidence="12">
    <location>
        <begin position="226"/>
        <end position="245"/>
    </location>
</feature>
<organism evidence="14 15">
    <name type="scientific">Georgenia ruanii</name>
    <dbReference type="NCBI Taxonomy" id="348442"/>
    <lineage>
        <taxon>Bacteria</taxon>
        <taxon>Bacillati</taxon>
        <taxon>Actinomycetota</taxon>
        <taxon>Actinomycetes</taxon>
        <taxon>Micrococcales</taxon>
        <taxon>Bogoriellaceae</taxon>
        <taxon>Georgenia</taxon>
    </lineage>
</organism>
<reference evidence="14 15" key="1">
    <citation type="submission" date="2019-10" db="EMBL/GenBank/DDBJ databases">
        <title>Georgenia wutianyii sp. nov. and Georgenia yuyongxinii sp. nov. isolated from plateau pika (Ochotona curzoniae) in the Qinghai-Tibet plateau of China.</title>
        <authorList>
            <person name="Tian Z."/>
        </authorList>
    </citation>
    <scope>NUCLEOTIDE SEQUENCE [LARGE SCALE GENOMIC DNA]</scope>
    <source>
        <strain evidence="14 15">JCM 15130</strain>
    </source>
</reference>
<feature type="transmembrane region" description="Helical" evidence="12">
    <location>
        <begin position="417"/>
        <end position="439"/>
    </location>
</feature>
<evidence type="ECO:0000313" key="14">
    <source>
        <dbReference type="EMBL" id="MPV88785.1"/>
    </source>
</evidence>
<dbReference type="GO" id="GO:0005886">
    <property type="term" value="C:plasma membrane"/>
    <property type="evidence" value="ECO:0007669"/>
    <property type="project" value="UniProtKB-SubCell"/>
</dbReference>
<dbReference type="GO" id="GO:0009055">
    <property type="term" value="F:electron transfer activity"/>
    <property type="evidence" value="ECO:0007669"/>
    <property type="project" value="UniProtKB-UniRule"/>
</dbReference>
<dbReference type="Proteomes" id="UP000429644">
    <property type="component" value="Unassembled WGS sequence"/>
</dbReference>
<feature type="region of interest" description="Disordered" evidence="13">
    <location>
        <begin position="456"/>
        <end position="477"/>
    </location>
</feature>
<dbReference type="OrthoDB" id="9807042at2"/>
<keyword evidence="8 12" id="KW-0249">Electron transport</keyword>
<keyword evidence="11 12" id="KW-0472">Membrane</keyword>
<dbReference type="PANTHER" id="PTHR30365">
    <property type="entry name" value="CYTOCHROME D UBIQUINOL OXIDASE"/>
    <property type="match status" value="1"/>
</dbReference>
<keyword evidence="9 12" id="KW-1133">Transmembrane helix</keyword>
<dbReference type="GO" id="GO:0020037">
    <property type="term" value="F:heme binding"/>
    <property type="evidence" value="ECO:0007669"/>
    <property type="project" value="TreeGrafter"/>
</dbReference>
<evidence type="ECO:0000256" key="11">
    <source>
        <dbReference type="ARBA" id="ARBA00023136"/>
    </source>
</evidence>
<sequence>MNPTAYVLADATAQLLPAREQMAFTLMVHVILVPFGVALPFITLVMNYLGLRRRDPVAMQLARRWSNVMAIQFAVGAVTGTVISFEFGLLWSGLMGTWGDVMGLAFGIEGWAFFLEAILIAIYIYGWKRMSPRAHFLVGLPLPVIALVGAFSILSVNAWMNTPQGFTLDSQGNPTAVKVGQVLITPIVRGEFLHMIGAAYMTAGFVVASVYAVGWLRGRRDRYHRLGMLVPFTVAAVVTPLQLMIGDSLARDVYQHQPVKFAATEIVWTTGPDQAEYLYGRLQPDGTVAGGVKIPGLDSVLAGFSRSTVVQGLSETPAQDRPTTLEANITHFAFDTMVGIATLLLGLALWYAVAWVRRRDMPRSRWFYRAAALAGVASVVTIEAGWVTAEVGRQPWIVYQQMRVSQAVTHISAGPMWLSFAIVVVVYALVVWAMLGLLLRLKTRWRHEDAALARTRRGAPADVPAQRGTGEREEAER</sequence>
<keyword evidence="6 12" id="KW-0812">Transmembrane</keyword>
<dbReference type="PANTHER" id="PTHR30365:SF14">
    <property type="entry name" value="CYTOCHROME BD MENAQUINOL OXIDASE SUBUNIT I-RELATED"/>
    <property type="match status" value="1"/>
</dbReference>
<dbReference type="AlphaFoldDB" id="A0A7J9UVX8"/>
<keyword evidence="4 12" id="KW-1003">Cell membrane</keyword>
<comment type="similarity">
    <text evidence="2 12">Belongs to the cytochrome ubiquinol oxidase subunit 1 family.</text>
</comment>
<keyword evidence="15" id="KW-1185">Reference proteome</keyword>
<name>A0A7J9UVX8_9MICO</name>
<evidence type="ECO:0000256" key="4">
    <source>
        <dbReference type="ARBA" id="ARBA00022475"/>
    </source>
</evidence>
<proteinExistence type="inferred from homology"/>
<feature type="transmembrane region" description="Helical" evidence="12">
    <location>
        <begin position="192"/>
        <end position="214"/>
    </location>
</feature>
<gene>
    <name evidence="14" type="ORF">GB882_08905</name>
</gene>
<keyword evidence="10 12" id="KW-0408">Iron</keyword>
<feature type="transmembrane region" description="Helical" evidence="12">
    <location>
        <begin position="137"/>
        <end position="160"/>
    </location>
</feature>
<evidence type="ECO:0000256" key="3">
    <source>
        <dbReference type="ARBA" id="ARBA00022448"/>
    </source>
</evidence>
<evidence type="ECO:0000256" key="9">
    <source>
        <dbReference type="ARBA" id="ARBA00022989"/>
    </source>
</evidence>
<feature type="transmembrane region" description="Helical" evidence="12">
    <location>
        <begin position="332"/>
        <end position="354"/>
    </location>
</feature>
<dbReference type="RefSeq" id="WP_152231449.1">
    <property type="nucleotide sequence ID" value="NZ_BAAAOT010000005.1"/>
</dbReference>
<evidence type="ECO:0000256" key="2">
    <source>
        <dbReference type="ARBA" id="ARBA00009819"/>
    </source>
</evidence>
<feature type="transmembrane region" description="Helical" evidence="12">
    <location>
        <begin position="26"/>
        <end position="49"/>
    </location>
</feature>